<dbReference type="Proteomes" id="UP000265520">
    <property type="component" value="Unassembled WGS sequence"/>
</dbReference>
<name>A0A392QIG1_9FABA</name>
<accession>A0A392QIG1</accession>
<dbReference type="AlphaFoldDB" id="A0A392QIG1"/>
<proteinExistence type="predicted"/>
<keyword evidence="2" id="KW-1185">Reference proteome</keyword>
<sequence length="109" mass="12305">MLEETGEKFVKPDFWPARGAGCSAHGAIRSKLKMLKVCLLHVAQRVLRVAQINNEKAGCLAVSCAWRSRCCAWRSRSGLYKENLFYGTGFENFGKKRYCEAQTSVLQQD</sequence>
<reference evidence="1 2" key="1">
    <citation type="journal article" date="2018" name="Front. Plant Sci.">
        <title>Red Clover (Trifolium pratense) and Zigzag Clover (T. medium) - A Picture of Genomic Similarities and Differences.</title>
        <authorList>
            <person name="Dluhosova J."/>
            <person name="Istvanek J."/>
            <person name="Nedelnik J."/>
            <person name="Repkova J."/>
        </authorList>
    </citation>
    <scope>NUCLEOTIDE SEQUENCE [LARGE SCALE GENOMIC DNA]</scope>
    <source>
        <strain evidence="2">cv. 10/8</strain>
        <tissue evidence="1">Leaf</tissue>
    </source>
</reference>
<organism evidence="1 2">
    <name type="scientific">Trifolium medium</name>
    <dbReference type="NCBI Taxonomy" id="97028"/>
    <lineage>
        <taxon>Eukaryota</taxon>
        <taxon>Viridiplantae</taxon>
        <taxon>Streptophyta</taxon>
        <taxon>Embryophyta</taxon>
        <taxon>Tracheophyta</taxon>
        <taxon>Spermatophyta</taxon>
        <taxon>Magnoliopsida</taxon>
        <taxon>eudicotyledons</taxon>
        <taxon>Gunneridae</taxon>
        <taxon>Pentapetalae</taxon>
        <taxon>rosids</taxon>
        <taxon>fabids</taxon>
        <taxon>Fabales</taxon>
        <taxon>Fabaceae</taxon>
        <taxon>Papilionoideae</taxon>
        <taxon>50 kb inversion clade</taxon>
        <taxon>NPAAA clade</taxon>
        <taxon>Hologalegina</taxon>
        <taxon>IRL clade</taxon>
        <taxon>Trifolieae</taxon>
        <taxon>Trifolium</taxon>
    </lineage>
</organism>
<evidence type="ECO:0000313" key="1">
    <source>
        <dbReference type="EMBL" id="MCI23336.1"/>
    </source>
</evidence>
<protein>
    <submittedName>
        <fullName evidence="1">Uncharacterized protein</fullName>
    </submittedName>
</protein>
<dbReference type="EMBL" id="LXQA010135492">
    <property type="protein sequence ID" value="MCI23336.1"/>
    <property type="molecule type" value="Genomic_DNA"/>
</dbReference>
<evidence type="ECO:0000313" key="2">
    <source>
        <dbReference type="Proteomes" id="UP000265520"/>
    </source>
</evidence>
<comment type="caution">
    <text evidence="1">The sequence shown here is derived from an EMBL/GenBank/DDBJ whole genome shotgun (WGS) entry which is preliminary data.</text>
</comment>